<protein>
    <submittedName>
        <fullName evidence="1">Uncharacterized protein</fullName>
    </submittedName>
</protein>
<dbReference type="Proteomes" id="UP000223130">
    <property type="component" value="Segment"/>
</dbReference>
<evidence type="ECO:0000313" key="2">
    <source>
        <dbReference type="Proteomes" id="UP000223130"/>
    </source>
</evidence>
<sequence>MQKSKNVPLSSATLLRFYKAWIANYPAMNRTTSGLCGCLVDYVDDFVGETTREEDRRWRDHLLDRLKYEMRKQFTCAGLDYNLPFNADCMDYLSECINLACHTNTLRLQWVKDRIEDANNACIE</sequence>
<keyword evidence="2" id="KW-1185">Reference proteome</keyword>
<organism evidence="1 2">
    <name type="scientific">Escherichia phage ESCO5</name>
    <dbReference type="NCBI Taxonomy" id="1897495"/>
    <lineage>
        <taxon>Viruses</taxon>
        <taxon>Duplodnaviria</taxon>
        <taxon>Heunggongvirae</taxon>
        <taxon>Uroviricota</taxon>
        <taxon>Caudoviricetes</taxon>
        <taxon>Stephanstirmvirinae</taxon>
        <taxon>Phapecoctavirus</taxon>
        <taxon>Phapecoctavirus ESCO5</taxon>
        <taxon>Escherichia virus ESCO5</taxon>
    </lineage>
</organism>
<evidence type="ECO:0000313" key="1">
    <source>
        <dbReference type="EMBL" id="AOT23332.1"/>
    </source>
</evidence>
<accession>A0A1D8EQM4</accession>
<reference evidence="1 2" key="1">
    <citation type="submission" date="2017-02" db="EMBL/GenBank/DDBJ databases">
        <title>Complete genome sequence of two Escherichia coli phages, vB_EcoM_ ESCO5 and vB_EcoM_ESCO13, which are related to phAPEC8.</title>
        <authorList>
            <person name="Trotereau A."/>
            <person name="Gonnet M."/>
            <person name="Viardot A."/>
            <person name="Lalmanach A.-C."/>
            <person name="Guabiraba R."/>
            <person name="Chanteloup N."/>
            <person name="Schouler C."/>
        </authorList>
    </citation>
    <scope>NUCLEOTIDE SEQUENCE [LARGE SCALE GENOMIC DNA]</scope>
</reference>
<dbReference type="EMBL" id="KX664695">
    <property type="protein sequence ID" value="AOT23332.1"/>
    <property type="molecule type" value="Genomic_DNA"/>
</dbReference>
<name>A0A1D8EQM4_9CAUD</name>
<proteinExistence type="predicted"/>
<gene>
    <name evidence="1" type="ORF">ESCO5_00268</name>
</gene>